<dbReference type="EMBL" id="CM047945">
    <property type="protein sequence ID" value="KAI9897946.1"/>
    <property type="molecule type" value="Genomic_DNA"/>
</dbReference>
<evidence type="ECO:0000313" key="2">
    <source>
        <dbReference type="Proteomes" id="UP001163324"/>
    </source>
</evidence>
<protein>
    <submittedName>
        <fullName evidence="1">Uncharacterized protein</fullName>
    </submittedName>
</protein>
<proteinExistence type="predicted"/>
<sequence>MKTAVPIILAPLAAALPGMTTRQAAQSVHEAFVAAGKDFFGVATDQGVLGQGSTQAVVTSNFGQVTGENSMKWGSLEASRGSYNWAPADYLADFAEENGLALRGHTLIWHSQLPSWVQAITDAEELRGVIREHIATVVGRYAGKAAHWDVLNEILNEDGTLRDSVFSRLLGEEFVEIAFNAAREADPSAKLYINDYNLDQANYAKVTGMVSLVEKWVNQGIPIDGIGTQSHLSAGGGAGVQAALEKLATAPVEQIAITELDIASAPAADYTAVVQGCLNVEKCVSITVWGVSDSQSWRQGENPLLFNDSFQPKEAYNAIIDLLS</sequence>
<evidence type="ECO:0000313" key="1">
    <source>
        <dbReference type="EMBL" id="KAI9897946.1"/>
    </source>
</evidence>
<keyword evidence="2" id="KW-1185">Reference proteome</keyword>
<name>A0ACC0UW47_9HYPO</name>
<comment type="caution">
    <text evidence="1">The sequence shown here is derived from an EMBL/GenBank/DDBJ whole genome shotgun (WGS) entry which is preliminary data.</text>
</comment>
<accession>A0ACC0UW47</accession>
<dbReference type="Proteomes" id="UP001163324">
    <property type="component" value="Chromosome 6"/>
</dbReference>
<gene>
    <name evidence="1" type="ORF">N3K66_006306</name>
</gene>
<reference evidence="1" key="1">
    <citation type="submission" date="2022-10" db="EMBL/GenBank/DDBJ databases">
        <title>Complete Genome of Trichothecium roseum strain YXFP-22015, a Plant Pathogen Isolated from Citrus.</title>
        <authorList>
            <person name="Wang Y."/>
            <person name="Zhu L."/>
        </authorList>
    </citation>
    <scope>NUCLEOTIDE SEQUENCE</scope>
    <source>
        <strain evidence="1">YXFP-22015</strain>
    </source>
</reference>
<organism evidence="1 2">
    <name type="scientific">Trichothecium roseum</name>
    <dbReference type="NCBI Taxonomy" id="47278"/>
    <lineage>
        <taxon>Eukaryota</taxon>
        <taxon>Fungi</taxon>
        <taxon>Dikarya</taxon>
        <taxon>Ascomycota</taxon>
        <taxon>Pezizomycotina</taxon>
        <taxon>Sordariomycetes</taxon>
        <taxon>Hypocreomycetidae</taxon>
        <taxon>Hypocreales</taxon>
        <taxon>Hypocreales incertae sedis</taxon>
        <taxon>Trichothecium</taxon>
    </lineage>
</organism>